<organism evidence="8 9">
    <name type="scientific">Caulifigura coniformis</name>
    <dbReference type="NCBI Taxonomy" id="2527983"/>
    <lineage>
        <taxon>Bacteria</taxon>
        <taxon>Pseudomonadati</taxon>
        <taxon>Planctomycetota</taxon>
        <taxon>Planctomycetia</taxon>
        <taxon>Planctomycetales</taxon>
        <taxon>Planctomycetaceae</taxon>
        <taxon>Caulifigura</taxon>
    </lineage>
</organism>
<protein>
    <submittedName>
        <fullName evidence="8">SNARE associated Golgi protein</fullName>
    </submittedName>
</protein>
<dbReference type="InterPro" id="IPR032816">
    <property type="entry name" value="VTT_dom"/>
</dbReference>
<dbReference type="PANTHER" id="PTHR12677">
    <property type="entry name" value="GOLGI APPARATUS MEMBRANE PROTEIN TVP38-RELATED"/>
    <property type="match status" value="1"/>
</dbReference>
<dbReference type="PANTHER" id="PTHR12677:SF59">
    <property type="entry name" value="GOLGI APPARATUS MEMBRANE PROTEIN TVP38-RELATED"/>
    <property type="match status" value="1"/>
</dbReference>
<evidence type="ECO:0000256" key="4">
    <source>
        <dbReference type="ARBA" id="ARBA00022989"/>
    </source>
</evidence>
<gene>
    <name evidence="8" type="ORF">Pan44_15820</name>
</gene>
<feature type="transmembrane region" description="Helical" evidence="6">
    <location>
        <begin position="217"/>
        <end position="238"/>
    </location>
</feature>
<dbReference type="InterPro" id="IPR015414">
    <property type="entry name" value="TMEM64"/>
</dbReference>
<feature type="domain" description="VTT" evidence="7">
    <location>
        <begin position="62"/>
        <end position="176"/>
    </location>
</feature>
<sequence>MVYSTAALVALAWVAAWQLLSIDAIRQRLGDLQLYAAAKPMAAAGILAGIATAVHLAAVPVASLLTVLAGVVFGRWMGMGIMALAATIGCSLSMLLSRRLIGPPFAIHLPEKTEALNRRLEKHGPYDLFALRMTPFIPSAVVNVLMGVSTMPLVTHAWVTLVGSLPGIFLLASAGDAAGTVESPGELLSPFTAALLTILGVLPVIVRMSIGVPRRRLIISGCIFATVVLGAIVARVVIRYRAADSMTIAVQELTNADYPEDPSSRSIHHGKYQGRALTLVKRDDTHFDFAFEPRHSHIARIVFKNVDCSLLTPNLPEWVKGKSALERIALASRQFARQQVRFGGSTSPYLEVTGGDGFEKQLLYSAELVKNSLHAGLWEVMLYTHERGEKTLYYQGWFSFPLGHYKRLFEHNTGLSYWKHFYYLEHQSVADGQQVKLEDLRTVSREAESRCVHDSNELVFAAGEQARRRRLTMGENVRFWKDYTESTDVRFAAFVAPGRYRADRLQGHQLNRIEKFEKALTRQIVSCADREPRSEIELVFANSRNGKKCRLIVSGFQWDLLPAAPIEEYPRGRYMPMGLAVPPIFQDYPELARSAPNRSPYFAMFVDEEGRFLDPHSMGIEGPIVHRDVKYPNWVHLYLMSYERHALVGHWIIERT</sequence>
<proteinExistence type="predicted"/>
<evidence type="ECO:0000259" key="7">
    <source>
        <dbReference type="Pfam" id="PF09335"/>
    </source>
</evidence>
<comment type="subcellular location">
    <subcellularLocation>
        <location evidence="1">Cell membrane</location>
        <topology evidence="1">Multi-pass membrane protein</topology>
    </subcellularLocation>
</comment>
<keyword evidence="4 6" id="KW-1133">Transmembrane helix</keyword>
<reference evidence="8 9" key="1">
    <citation type="submission" date="2019-02" db="EMBL/GenBank/DDBJ databases">
        <title>Deep-cultivation of Planctomycetes and their phenomic and genomic characterization uncovers novel biology.</title>
        <authorList>
            <person name="Wiegand S."/>
            <person name="Jogler M."/>
            <person name="Boedeker C."/>
            <person name="Pinto D."/>
            <person name="Vollmers J."/>
            <person name="Rivas-Marin E."/>
            <person name="Kohn T."/>
            <person name="Peeters S.H."/>
            <person name="Heuer A."/>
            <person name="Rast P."/>
            <person name="Oberbeckmann S."/>
            <person name="Bunk B."/>
            <person name="Jeske O."/>
            <person name="Meyerdierks A."/>
            <person name="Storesund J.E."/>
            <person name="Kallscheuer N."/>
            <person name="Luecker S."/>
            <person name="Lage O.M."/>
            <person name="Pohl T."/>
            <person name="Merkel B.J."/>
            <person name="Hornburger P."/>
            <person name="Mueller R.-W."/>
            <person name="Bruemmer F."/>
            <person name="Labrenz M."/>
            <person name="Spormann A.M."/>
            <person name="Op den Camp H."/>
            <person name="Overmann J."/>
            <person name="Amann R."/>
            <person name="Jetten M.S.M."/>
            <person name="Mascher T."/>
            <person name="Medema M.H."/>
            <person name="Devos D.P."/>
            <person name="Kaster A.-K."/>
            <person name="Ovreas L."/>
            <person name="Rohde M."/>
            <person name="Galperin M.Y."/>
            <person name="Jogler C."/>
        </authorList>
    </citation>
    <scope>NUCLEOTIDE SEQUENCE [LARGE SCALE GENOMIC DNA]</scope>
    <source>
        <strain evidence="8 9">Pan44</strain>
    </source>
</reference>
<dbReference type="InParanoid" id="A0A517SBN9"/>
<accession>A0A517SBN9</accession>
<dbReference type="KEGG" id="ccos:Pan44_15820"/>
<dbReference type="Proteomes" id="UP000315700">
    <property type="component" value="Chromosome"/>
</dbReference>
<keyword evidence="3 6" id="KW-0812">Transmembrane</keyword>
<feature type="transmembrane region" description="Helical" evidence="6">
    <location>
        <begin position="76"/>
        <end position="96"/>
    </location>
</feature>
<evidence type="ECO:0000256" key="1">
    <source>
        <dbReference type="ARBA" id="ARBA00004651"/>
    </source>
</evidence>
<evidence type="ECO:0000256" key="2">
    <source>
        <dbReference type="ARBA" id="ARBA00022475"/>
    </source>
</evidence>
<feature type="transmembrane region" description="Helical" evidence="6">
    <location>
        <begin position="45"/>
        <end position="69"/>
    </location>
</feature>
<name>A0A517SBN9_9PLAN</name>
<evidence type="ECO:0000313" key="8">
    <source>
        <dbReference type="EMBL" id="QDT53560.1"/>
    </source>
</evidence>
<evidence type="ECO:0000313" key="9">
    <source>
        <dbReference type="Proteomes" id="UP000315700"/>
    </source>
</evidence>
<evidence type="ECO:0000256" key="5">
    <source>
        <dbReference type="ARBA" id="ARBA00023136"/>
    </source>
</evidence>
<feature type="transmembrane region" description="Helical" evidence="6">
    <location>
        <begin position="187"/>
        <end position="205"/>
    </location>
</feature>
<dbReference type="Pfam" id="PF09335">
    <property type="entry name" value="VTT_dom"/>
    <property type="match status" value="1"/>
</dbReference>
<dbReference type="GO" id="GO:0005886">
    <property type="term" value="C:plasma membrane"/>
    <property type="evidence" value="ECO:0007669"/>
    <property type="project" value="UniProtKB-SubCell"/>
</dbReference>
<keyword evidence="5 6" id="KW-0472">Membrane</keyword>
<evidence type="ECO:0000256" key="3">
    <source>
        <dbReference type="ARBA" id="ARBA00022692"/>
    </source>
</evidence>
<dbReference type="AlphaFoldDB" id="A0A517SBN9"/>
<keyword evidence="9" id="KW-1185">Reference proteome</keyword>
<keyword evidence="2" id="KW-1003">Cell membrane</keyword>
<dbReference type="EMBL" id="CP036271">
    <property type="protein sequence ID" value="QDT53560.1"/>
    <property type="molecule type" value="Genomic_DNA"/>
</dbReference>
<evidence type="ECO:0000256" key="6">
    <source>
        <dbReference type="SAM" id="Phobius"/>
    </source>
</evidence>